<dbReference type="EMBL" id="PEVC01000053">
    <property type="protein sequence ID" value="PIV00451.1"/>
    <property type="molecule type" value="Genomic_DNA"/>
</dbReference>
<dbReference type="Proteomes" id="UP000229631">
    <property type="component" value="Unassembled WGS sequence"/>
</dbReference>
<organism evidence="2 3">
    <name type="scientific">Candidatus Shapirobacteria bacterium CG03_land_8_20_14_0_80_39_12</name>
    <dbReference type="NCBI Taxonomy" id="1974879"/>
    <lineage>
        <taxon>Bacteria</taxon>
        <taxon>Candidatus Shapironibacteriota</taxon>
    </lineage>
</organism>
<dbReference type="AlphaFoldDB" id="A0A2M7BBG1"/>
<sequence>MAVEKIESLLSVPEGMPKVNPSEPMVIFLVQNGTGEKREITVTLSGWRSTARLTIEELRMIKQDRERVKERSRKKTTGTGKPYSSTEKRQIRSKIEKDREEIELAMKTNYQKRTALIRQSTWLLVSPPWSPLKVRINGESSSELITGEPLNEDEAAWRMFVLQEGKVLASHPYIKKVKSFFVLRREVSFSSKDKAKEAAAKLEEFRRQISPSVPDELVPVFRKISELNFSRPLLSELETLRREG</sequence>
<name>A0A2M7BBG1_9BACT</name>
<evidence type="ECO:0000256" key="1">
    <source>
        <dbReference type="SAM" id="MobiDB-lite"/>
    </source>
</evidence>
<comment type="caution">
    <text evidence="2">The sequence shown here is derived from an EMBL/GenBank/DDBJ whole genome shotgun (WGS) entry which is preliminary data.</text>
</comment>
<accession>A0A2M7BBG1</accession>
<reference evidence="3" key="1">
    <citation type="submission" date="2017-09" db="EMBL/GenBank/DDBJ databases">
        <title>Depth-based differentiation of microbial function through sediment-hosted aquifers and enrichment of novel symbionts in the deep terrestrial subsurface.</title>
        <authorList>
            <person name="Probst A.J."/>
            <person name="Ladd B."/>
            <person name="Jarett J.K."/>
            <person name="Geller-Mcgrath D.E."/>
            <person name="Sieber C.M.K."/>
            <person name="Emerson J.B."/>
            <person name="Anantharaman K."/>
            <person name="Thomas B.C."/>
            <person name="Malmstrom R."/>
            <person name="Stieglmeier M."/>
            <person name="Klingl A."/>
            <person name="Woyke T."/>
            <person name="Ryan C.M."/>
            <person name="Banfield J.F."/>
        </authorList>
    </citation>
    <scope>NUCLEOTIDE SEQUENCE [LARGE SCALE GENOMIC DNA]</scope>
</reference>
<gene>
    <name evidence="2" type="ORF">COS54_03035</name>
</gene>
<feature type="region of interest" description="Disordered" evidence="1">
    <location>
        <begin position="64"/>
        <end position="94"/>
    </location>
</feature>
<protein>
    <submittedName>
        <fullName evidence="2">Uncharacterized protein</fullName>
    </submittedName>
</protein>
<proteinExistence type="predicted"/>
<evidence type="ECO:0000313" key="3">
    <source>
        <dbReference type="Proteomes" id="UP000229631"/>
    </source>
</evidence>
<evidence type="ECO:0000313" key="2">
    <source>
        <dbReference type="EMBL" id="PIV00451.1"/>
    </source>
</evidence>